<keyword evidence="2" id="KW-1185">Reference proteome</keyword>
<evidence type="ECO:0000313" key="2">
    <source>
        <dbReference type="Proteomes" id="UP000814140"/>
    </source>
</evidence>
<proteinExistence type="predicted"/>
<reference evidence="1" key="1">
    <citation type="submission" date="2021-03" db="EMBL/GenBank/DDBJ databases">
        <authorList>
            <consortium name="DOE Joint Genome Institute"/>
            <person name="Ahrendt S."/>
            <person name="Looney B.P."/>
            <person name="Miyauchi S."/>
            <person name="Morin E."/>
            <person name="Drula E."/>
            <person name="Courty P.E."/>
            <person name="Chicoki N."/>
            <person name="Fauchery L."/>
            <person name="Kohler A."/>
            <person name="Kuo A."/>
            <person name="Labutti K."/>
            <person name="Pangilinan J."/>
            <person name="Lipzen A."/>
            <person name="Riley R."/>
            <person name="Andreopoulos W."/>
            <person name="He G."/>
            <person name="Johnson J."/>
            <person name="Barry K.W."/>
            <person name="Grigoriev I.V."/>
            <person name="Nagy L."/>
            <person name="Hibbett D."/>
            <person name="Henrissat B."/>
            <person name="Matheny P.B."/>
            <person name="Labbe J."/>
            <person name="Martin F."/>
        </authorList>
    </citation>
    <scope>NUCLEOTIDE SEQUENCE</scope>
    <source>
        <strain evidence="1">HHB10654</strain>
    </source>
</reference>
<protein>
    <submittedName>
        <fullName evidence="1">Uncharacterized protein</fullName>
    </submittedName>
</protein>
<accession>A0ACB8TLJ8</accession>
<dbReference type="EMBL" id="MU277187">
    <property type="protein sequence ID" value="KAI0069311.1"/>
    <property type="molecule type" value="Genomic_DNA"/>
</dbReference>
<sequence length="122" mass="14098">MRNGTAPPGYRRRRFQKTTSYARITYVPVSAPSRYTALRQLRVDCSATTRGFVLRRQLRKRSQKSVMQSKETIRAYRTFIEIALGCKYHPSRKPSGCLECTRVGRREGQCNKLTLLMMSMAT</sequence>
<name>A0ACB8TLJ8_9AGAM</name>
<dbReference type="Proteomes" id="UP000814140">
    <property type="component" value="Unassembled WGS sequence"/>
</dbReference>
<gene>
    <name evidence="1" type="ORF">BV25DRAFT_123640</name>
</gene>
<evidence type="ECO:0000313" key="1">
    <source>
        <dbReference type="EMBL" id="KAI0069311.1"/>
    </source>
</evidence>
<organism evidence="1 2">
    <name type="scientific">Artomyces pyxidatus</name>
    <dbReference type="NCBI Taxonomy" id="48021"/>
    <lineage>
        <taxon>Eukaryota</taxon>
        <taxon>Fungi</taxon>
        <taxon>Dikarya</taxon>
        <taxon>Basidiomycota</taxon>
        <taxon>Agaricomycotina</taxon>
        <taxon>Agaricomycetes</taxon>
        <taxon>Russulales</taxon>
        <taxon>Auriscalpiaceae</taxon>
        <taxon>Artomyces</taxon>
    </lineage>
</organism>
<comment type="caution">
    <text evidence="1">The sequence shown here is derived from an EMBL/GenBank/DDBJ whole genome shotgun (WGS) entry which is preliminary data.</text>
</comment>
<reference evidence="1" key="2">
    <citation type="journal article" date="2022" name="New Phytol.">
        <title>Evolutionary transition to the ectomycorrhizal habit in the genomes of a hyperdiverse lineage of mushroom-forming fungi.</title>
        <authorList>
            <person name="Looney B."/>
            <person name="Miyauchi S."/>
            <person name="Morin E."/>
            <person name="Drula E."/>
            <person name="Courty P.E."/>
            <person name="Kohler A."/>
            <person name="Kuo A."/>
            <person name="LaButti K."/>
            <person name="Pangilinan J."/>
            <person name="Lipzen A."/>
            <person name="Riley R."/>
            <person name="Andreopoulos W."/>
            <person name="He G."/>
            <person name="Johnson J."/>
            <person name="Nolan M."/>
            <person name="Tritt A."/>
            <person name="Barry K.W."/>
            <person name="Grigoriev I.V."/>
            <person name="Nagy L.G."/>
            <person name="Hibbett D."/>
            <person name="Henrissat B."/>
            <person name="Matheny P.B."/>
            <person name="Labbe J."/>
            <person name="Martin F.M."/>
        </authorList>
    </citation>
    <scope>NUCLEOTIDE SEQUENCE</scope>
    <source>
        <strain evidence="1">HHB10654</strain>
    </source>
</reference>